<accession>A0A0A0AMD8</accession>
<sequence>NGLKLEEGRFKLNIRNKFFTLRVVKHWNRLPREVVEAPSLEVFKARLDVALGNLV</sequence>
<protein>
    <recommendedName>
        <fullName evidence="3">Nidogen G2 beta-barrel domain-containing protein</fullName>
    </recommendedName>
</protein>
<feature type="non-terminal residue" evidence="1">
    <location>
        <position position="1"/>
    </location>
</feature>
<keyword evidence="2" id="KW-1185">Reference proteome</keyword>
<evidence type="ECO:0000313" key="1">
    <source>
        <dbReference type="EMBL" id="KGL95087.1"/>
    </source>
</evidence>
<dbReference type="AlphaFoldDB" id="A0A0A0AMD8"/>
<dbReference type="EMBL" id="KL872307">
    <property type="protein sequence ID" value="KGL95087.1"/>
    <property type="molecule type" value="Genomic_DNA"/>
</dbReference>
<dbReference type="Proteomes" id="UP000053858">
    <property type="component" value="Unassembled WGS sequence"/>
</dbReference>
<reference evidence="2" key="1">
    <citation type="journal article" date="2014" name="Science">
        <title>Comparative genomics reveals insights into avian genome evolution and adaptation.</title>
        <authorList>
            <consortium name="Avian Genome Consortium"/>
            <person name="Zhang G."/>
            <person name="Li C."/>
            <person name="Li Q."/>
            <person name="Li B."/>
            <person name="Larkin D.M."/>
            <person name="Lee C."/>
            <person name="Storz J.F."/>
            <person name="Antunes A."/>
            <person name="Greenwold M.J."/>
            <person name="Meredith R.W."/>
            <person name="Odeen A."/>
            <person name="Cui J."/>
            <person name="Zhou Q."/>
            <person name="Xu L."/>
            <person name="Pan H."/>
            <person name="Wang Z."/>
            <person name="Jin L."/>
            <person name="Zhang P."/>
            <person name="Hu H."/>
            <person name="Yang W."/>
            <person name="Hu J."/>
            <person name="Xiao J."/>
            <person name="Yang Z."/>
            <person name="Liu Y."/>
            <person name="Xie Q."/>
            <person name="Yu H."/>
            <person name="Lian J."/>
            <person name="Wen P."/>
            <person name="Zhang F."/>
            <person name="Li H."/>
            <person name="Zeng Y."/>
            <person name="Xiong Z."/>
            <person name="Liu S."/>
            <person name="Zhou L."/>
            <person name="Huang Z."/>
            <person name="An N."/>
            <person name="Wang J."/>
            <person name="Zheng Q."/>
            <person name="Xiong Y."/>
            <person name="Wang G."/>
            <person name="Wang B."/>
            <person name="Wang J."/>
            <person name="Fan Y."/>
            <person name="da Fonseca R.R."/>
            <person name="Alfaro-Nunez A."/>
            <person name="Schubert M."/>
            <person name="Orlando L."/>
            <person name="Mourier T."/>
            <person name="Howard J.T."/>
            <person name="Ganapathy G."/>
            <person name="Pfenning A."/>
            <person name="Whitney O."/>
            <person name="Rivas M.V."/>
            <person name="Hara E."/>
            <person name="Smith J."/>
            <person name="Farre M."/>
            <person name="Narayan J."/>
            <person name="Slavov G."/>
            <person name="Romanov M.N."/>
            <person name="Borges R."/>
            <person name="Machado J.P."/>
            <person name="Khan I."/>
            <person name="Springer M.S."/>
            <person name="Gatesy J."/>
            <person name="Hoffmann F.G."/>
            <person name="Opazo J.C."/>
            <person name="Hastad O."/>
            <person name="Sawyer R.H."/>
            <person name="Kim H."/>
            <person name="Kim K.W."/>
            <person name="Kim H.J."/>
            <person name="Cho S."/>
            <person name="Li N."/>
            <person name="Huang Y."/>
            <person name="Bruford M.W."/>
            <person name="Zhan X."/>
            <person name="Dixon A."/>
            <person name="Bertelsen M.F."/>
            <person name="Derryberry E."/>
            <person name="Warren W."/>
            <person name="Wilson R.K."/>
            <person name="Li S."/>
            <person name="Ray D.A."/>
            <person name="Green R.E."/>
            <person name="O'Brien S.J."/>
            <person name="Griffin D."/>
            <person name="Johnson W.E."/>
            <person name="Haussler D."/>
            <person name="Ryder O.A."/>
            <person name="Willerslev E."/>
            <person name="Graves G.R."/>
            <person name="Alstrom P."/>
            <person name="Fjeldsa J."/>
            <person name="Mindell D.P."/>
            <person name="Edwards S.V."/>
            <person name="Braun E.L."/>
            <person name="Rahbek C."/>
            <person name="Burt D.W."/>
            <person name="Houde P."/>
            <person name="Zhang Y."/>
            <person name="Yang H."/>
            <person name="Wang J."/>
            <person name="Jarvis E.D."/>
            <person name="Gilbert M.T."/>
            <person name="Wang J."/>
        </authorList>
    </citation>
    <scope>NUCLEOTIDE SEQUENCE [LARGE SCALE GENOMIC DNA]</scope>
</reference>
<feature type="non-terminal residue" evidence="1">
    <location>
        <position position="55"/>
    </location>
</feature>
<evidence type="ECO:0008006" key="3">
    <source>
        <dbReference type="Google" id="ProtNLM"/>
    </source>
</evidence>
<proteinExistence type="predicted"/>
<gene>
    <name evidence="1" type="ORF">N301_13134</name>
</gene>
<organism evidence="1 2">
    <name type="scientific">Charadrius vociferus</name>
    <name type="common">Killdeer</name>
    <name type="synonym">Aegialitis vocifera</name>
    <dbReference type="NCBI Taxonomy" id="50402"/>
    <lineage>
        <taxon>Eukaryota</taxon>
        <taxon>Metazoa</taxon>
        <taxon>Chordata</taxon>
        <taxon>Craniata</taxon>
        <taxon>Vertebrata</taxon>
        <taxon>Euteleostomi</taxon>
        <taxon>Archelosauria</taxon>
        <taxon>Archosauria</taxon>
        <taxon>Dinosauria</taxon>
        <taxon>Saurischia</taxon>
        <taxon>Theropoda</taxon>
        <taxon>Coelurosauria</taxon>
        <taxon>Aves</taxon>
        <taxon>Neognathae</taxon>
        <taxon>Neoaves</taxon>
        <taxon>Charadriiformes</taxon>
        <taxon>Charadriidae</taxon>
        <taxon>Charadrius</taxon>
    </lineage>
</organism>
<name>A0A0A0AMD8_CHAVO</name>
<evidence type="ECO:0000313" key="2">
    <source>
        <dbReference type="Proteomes" id="UP000053858"/>
    </source>
</evidence>